<dbReference type="PROSITE" id="PS51257">
    <property type="entry name" value="PROKAR_LIPOPROTEIN"/>
    <property type="match status" value="1"/>
</dbReference>
<dbReference type="PANTHER" id="PTHR35535">
    <property type="entry name" value="HEAT SHOCK PROTEIN HSLJ"/>
    <property type="match status" value="1"/>
</dbReference>
<dbReference type="InterPro" id="IPR038670">
    <property type="entry name" value="HslJ-like_sf"/>
</dbReference>
<dbReference type="Pfam" id="PF03724">
    <property type="entry name" value="META"/>
    <property type="match status" value="1"/>
</dbReference>
<accession>T2KMW1</accession>
<dbReference type="eggNOG" id="COG3650">
    <property type="taxonomic scope" value="Bacteria"/>
</dbReference>
<dbReference type="Proteomes" id="UP000016160">
    <property type="component" value="Chromosome"/>
</dbReference>
<dbReference type="InterPro" id="IPR053147">
    <property type="entry name" value="Hsp_HslJ-like"/>
</dbReference>
<dbReference type="RefSeq" id="WP_051774779.1">
    <property type="nucleotide sequence ID" value="NZ_HG315671.1"/>
</dbReference>
<evidence type="ECO:0000313" key="2">
    <source>
        <dbReference type="EMBL" id="CDF80242.1"/>
    </source>
</evidence>
<sequence>MNYLKHTLLPLIFITIISCNQTKKDTTITTTATEKAVDSIVKKTASATQIHNAMPFFKASGTTEDWTLQLTEDAILFSYASENPEVISFPISNPILAADANVKVYRAETESAQIKIQISMTECIDSKSKTHPYTVSIDYKPNTKTEFTLVKGCGEYITDYRLHDIWVLESINDDIVTVEQFTKELPNLEINTSENTFMGYAGCNTMRGSIFSEQSKIRFKEIITTRKMCSPTNKEAQFIKELERSIQFKIENRRLYLSNPDGNTLTFKKVD</sequence>
<gene>
    <name evidence="2" type="ORF">BN863_25300</name>
</gene>
<dbReference type="PATRIC" id="fig|1347342.6.peg.2544"/>
<feature type="domain" description="DUF306" evidence="1">
    <location>
        <begin position="164"/>
        <end position="267"/>
    </location>
</feature>
<proteinExistence type="predicted"/>
<name>T2KMW1_FORAG</name>
<dbReference type="EMBL" id="HG315671">
    <property type="protein sequence ID" value="CDF80242.1"/>
    <property type="molecule type" value="Genomic_DNA"/>
</dbReference>
<dbReference type="Gene3D" id="2.40.128.270">
    <property type="match status" value="1"/>
</dbReference>
<organism evidence="2 3">
    <name type="scientific">Formosa agariphila (strain DSM 15362 / KCTC 12365 / LMG 23005 / KMM 3901 / M-2Alg 35-1)</name>
    <dbReference type="NCBI Taxonomy" id="1347342"/>
    <lineage>
        <taxon>Bacteria</taxon>
        <taxon>Pseudomonadati</taxon>
        <taxon>Bacteroidota</taxon>
        <taxon>Flavobacteriia</taxon>
        <taxon>Flavobacteriales</taxon>
        <taxon>Flavobacteriaceae</taxon>
        <taxon>Formosa</taxon>
    </lineage>
</organism>
<dbReference type="eggNOG" id="COG3187">
    <property type="taxonomic scope" value="Bacteria"/>
</dbReference>
<evidence type="ECO:0000259" key="1">
    <source>
        <dbReference type="Pfam" id="PF03724"/>
    </source>
</evidence>
<protein>
    <recommendedName>
        <fullName evidence="1">DUF306 domain-containing protein</fullName>
    </recommendedName>
</protein>
<dbReference type="STRING" id="1347342.BN863_25300"/>
<reference evidence="2 3" key="1">
    <citation type="journal article" date="2013" name="Appl. Environ. Microbiol.">
        <title>The genome of the alga-associated marine flavobacterium Formosa agariphila KMM 3901T reveals a broad potential for degradation of algal polysaccharides.</title>
        <authorList>
            <person name="Mann A.J."/>
            <person name="Hahnke R.L."/>
            <person name="Huang S."/>
            <person name="Werner J."/>
            <person name="Xing P."/>
            <person name="Barbeyron T."/>
            <person name="Huettel B."/>
            <person name="Stueber K."/>
            <person name="Reinhardt R."/>
            <person name="Harder J."/>
            <person name="Gloeckner F.O."/>
            <person name="Amann R.I."/>
            <person name="Teeling H."/>
        </authorList>
    </citation>
    <scope>NUCLEOTIDE SEQUENCE [LARGE SCALE GENOMIC DNA]</scope>
    <source>
        <strain evidence="3">DSM 15362 / KCTC 12365 / LMG 23005 / KMM 3901</strain>
    </source>
</reference>
<dbReference type="HOGENOM" id="CLU_092758_0_0_10"/>
<evidence type="ECO:0000313" key="3">
    <source>
        <dbReference type="Proteomes" id="UP000016160"/>
    </source>
</evidence>
<dbReference type="PANTHER" id="PTHR35535:SF2">
    <property type="entry name" value="DUF306 DOMAIN-CONTAINING PROTEIN"/>
    <property type="match status" value="1"/>
</dbReference>
<keyword evidence="3" id="KW-1185">Reference proteome</keyword>
<dbReference type="AlphaFoldDB" id="T2KMW1"/>
<dbReference type="OrthoDB" id="5348860at2"/>
<dbReference type="InterPro" id="IPR005184">
    <property type="entry name" value="DUF306_Meta_HslJ"/>
</dbReference>